<evidence type="ECO:0000313" key="5">
    <source>
        <dbReference type="Proteomes" id="UP000634011"/>
    </source>
</evidence>
<dbReference type="SUPFAM" id="SSF53335">
    <property type="entry name" value="S-adenosyl-L-methionine-dependent methyltransferases"/>
    <property type="match status" value="1"/>
</dbReference>
<dbReference type="InterPro" id="IPR029063">
    <property type="entry name" value="SAM-dependent_MTases_sf"/>
</dbReference>
<keyword evidence="1 4" id="KW-0489">Methyltransferase</keyword>
<feature type="domain" description="Methyltransferase" evidence="3">
    <location>
        <begin position="48"/>
        <end position="137"/>
    </location>
</feature>
<reference evidence="4" key="1">
    <citation type="submission" date="2020-08" db="EMBL/GenBank/DDBJ databases">
        <title>Novel species isolated from subtropical streams in China.</title>
        <authorList>
            <person name="Lu H."/>
        </authorList>
    </citation>
    <scope>NUCLEOTIDE SEQUENCE</scope>
    <source>
        <strain evidence="4">KACC 12607</strain>
    </source>
</reference>
<comment type="caution">
    <text evidence="4">The sequence shown here is derived from an EMBL/GenBank/DDBJ whole genome shotgun (WGS) entry which is preliminary data.</text>
</comment>
<gene>
    <name evidence="4" type="ORF">H8K32_05245</name>
</gene>
<dbReference type="InterPro" id="IPR041698">
    <property type="entry name" value="Methyltransf_25"/>
</dbReference>
<accession>A0A923HIQ2</accession>
<dbReference type="PANTHER" id="PTHR43861">
    <property type="entry name" value="TRANS-ACONITATE 2-METHYLTRANSFERASE-RELATED"/>
    <property type="match status" value="1"/>
</dbReference>
<dbReference type="PANTHER" id="PTHR43861:SF1">
    <property type="entry name" value="TRANS-ACONITATE 2-METHYLTRANSFERASE"/>
    <property type="match status" value="1"/>
</dbReference>
<dbReference type="AlphaFoldDB" id="A0A923HIQ2"/>
<dbReference type="Pfam" id="PF13649">
    <property type="entry name" value="Methyltransf_25"/>
    <property type="match status" value="1"/>
</dbReference>
<keyword evidence="5" id="KW-1185">Reference proteome</keyword>
<name>A0A923HIQ2_9BURK</name>
<evidence type="ECO:0000259" key="3">
    <source>
        <dbReference type="Pfam" id="PF13649"/>
    </source>
</evidence>
<protein>
    <submittedName>
        <fullName evidence="4">Class I SAM-dependent methyltransferase</fullName>
    </submittedName>
</protein>
<dbReference type="RefSeq" id="WP_186911424.1">
    <property type="nucleotide sequence ID" value="NZ_JACOFV010000003.1"/>
</dbReference>
<organism evidence="4 5">
    <name type="scientific">Undibacterium jejuense</name>
    <dbReference type="NCBI Taxonomy" id="1344949"/>
    <lineage>
        <taxon>Bacteria</taxon>
        <taxon>Pseudomonadati</taxon>
        <taxon>Pseudomonadota</taxon>
        <taxon>Betaproteobacteria</taxon>
        <taxon>Burkholderiales</taxon>
        <taxon>Oxalobacteraceae</taxon>
        <taxon>Undibacterium</taxon>
    </lineage>
</organism>
<evidence type="ECO:0000256" key="1">
    <source>
        <dbReference type="ARBA" id="ARBA00022603"/>
    </source>
</evidence>
<sequence length="216" mass="24020">MLPEDDCLASVKLFNQFAERYAEKYFDLEQYDRFYAMFAAQLPHAARVIDIACGPGNVSAYLLRHRPDLSLTGVDLAPKMIDIARQRVPAGQFFVGDCRRLHELATDCDGAVFAFGLSYLNQTDAEQFFTSLNRVLNADAVLLLSTISASESSSRYERSSSGDELLTVYRTPQKISDMLVSYGFEVQFVELVASPANAPSPTQDVVLIAKKLTQQI</sequence>
<evidence type="ECO:0000313" key="4">
    <source>
        <dbReference type="EMBL" id="MBC3861499.1"/>
    </source>
</evidence>
<dbReference type="GO" id="GO:0008168">
    <property type="term" value="F:methyltransferase activity"/>
    <property type="evidence" value="ECO:0007669"/>
    <property type="project" value="UniProtKB-KW"/>
</dbReference>
<evidence type="ECO:0000256" key="2">
    <source>
        <dbReference type="ARBA" id="ARBA00022679"/>
    </source>
</evidence>
<dbReference type="Proteomes" id="UP000634011">
    <property type="component" value="Unassembled WGS sequence"/>
</dbReference>
<keyword evidence="2" id="KW-0808">Transferase</keyword>
<proteinExistence type="predicted"/>
<dbReference type="Gene3D" id="3.40.50.150">
    <property type="entry name" value="Vaccinia Virus protein VP39"/>
    <property type="match status" value="1"/>
</dbReference>
<dbReference type="EMBL" id="JACOFV010000003">
    <property type="protein sequence ID" value="MBC3861499.1"/>
    <property type="molecule type" value="Genomic_DNA"/>
</dbReference>
<dbReference type="GO" id="GO:0032259">
    <property type="term" value="P:methylation"/>
    <property type="evidence" value="ECO:0007669"/>
    <property type="project" value="UniProtKB-KW"/>
</dbReference>
<dbReference type="CDD" id="cd02440">
    <property type="entry name" value="AdoMet_MTases"/>
    <property type="match status" value="1"/>
</dbReference>